<proteinExistence type="predicted"/>
<reference evidence="1" key="1">
    <citation type="submission" date="2022-08" db="EMBL/GenBank/DDBJ databases">
        <authorList>
            <person name="Gutierrez-Valencia J."/>
        </authorList>
    </citation>
    <scope>NUCLEOTIDE SEQUENCE</scope>
</reference>
<dbReference type="AlphaFoldDB" id="A0AAV0RLF3"/>
<keyword evidence="2" id="KW-1185">Reference proteome</keyword>
<name>A0AAV0RLF3_9ROSI</name>
<comment type="caution">
    <text evidence="1">The sequence shown here is derived from an EMBL/GenBank/DDBJ whole genome shotgun (WGS) entry which is preliminary data.</text>
</comment>
<accession>A0AAV0RLF3</accession>
<evidence type="ECO:0000313" key="1">
    <source>
        <dbReference type="EMBL" id="CAI0558076.1"/>
    </source>
</evidence>
<dbReference type="Gene3D" id="3.40.50.300">
    <property type="entry name" value="P-loop containing nucleotide triphosphate hydrolases"/>
    <property type="match status" value="1"/>
</dbReference>
<evidence type="ECO:0000313" key="2">
    <source>
        <dbReference type="Proteomes" id="UP001154282"/>
    </source>
</evidence>
<gene>
    <name evidence="1" type="ORF">LITE_LOCUS48606</name>
</gene>
<dbReference type="Proteomes" id="UP001154282">
    <property type="component" value="Unassembled WGS sequence"/>
</dbReference>
<dbReference type="SUPFAM" id="SSF52540">
    <property type="entry name" value="P-loop containing nucleoside triphosphate hydrolases"/>
    <property type="match status" value="1"/>
</dbReference>
<sequence length="197" mass="21265">MPNALEPLSTPRAEVSVVESVGGGVEWGQVSIASRGRAAAPPRGGEVGVDVGLVVDPVRNPSHLACPMVWPPESTVMSAAVKAELGLGAIKNDNMAKELFWNSRAIGQIDDFWYFMKAMDATAAFQSGFQPRSDDLLLTSFTKTGTTWLKALCYNILDKEVGEDLLAEKNPHEVVPTLGNTFLKDQFQRMLLGCSSP</sequence>
<protein>
    <recommendedName>
        <fullName evidence="3">Sulfotransferase</fullName>
    </recommendedName>
</protein>
<dbReference type="PANTHER" id="PTHR11783">
    <property type="entry name" value="SULFOTRANSFERASE SULT"/>
    <property type="match status" value="1"/>
</dbReference>
<dbReference type="InterPro" id="IPR027417">
    <property type="entry name" value="P-loop_NTPase"/>
</dbReference>
<organism evidence="1 2">
    <name type="scientific">Linum tenue</name>
    <dbReference type="NCBI Taxonomy" id="586396"/>
    <lineage>
        <taxon>Eukaryota</taxon>
        <taxon>Viridiplantae</taxon>
        <taxon>Streptophyta</taxon>
        <taxon>Embryophyta</taxon>
        <taxon>Tracheophyta</taxon>
        <taxon>Spermatophyta</taxon>
        <taxon>Magnoliopsida</taxon>
        <taxon>eudicotyledons</taxon>
        <taxon>Gunneridae</taxon>
        <taxon>Pentapetalae</taxon>
        <taxon>rosids</taxon>
        <taxon>fabids</taxon>
        <taxon>Malpighiales</taxon>
        <taxon>Linaceae</taxon>
        <taxon>Linum</taxon>
    </lineage>
</organism>
<evidence type="ECO:0008006" key="3">
    <source>
        <dbReference type="Google" id="ProtNLM"/>
    </source>
</evidence>
<dbReference type="EMBL" id="CAMGYJ010000011">
    <property type="protein sequence ID" value="CAI0558076.1"/>
    <property type="molecule type" value="Genomic_DNA"/>
</dbReference>